<keyword evidence="4" id="KW-1185">Reference proteome</keyword>
<organism evidence="3 4">
    <name type="scientific">Glomus cerebriforme</name>
    <dbReference type="NCBI Taxonomy" id="658196"/>
    <lineage>
        <taxon>Eukaryota</taxon>
        <taxon>Fungi</taxon>
        <taxon>Fungi incertae sedis</taxon>
        <taxon>Mucoromycota</taxon>
        <taxon>Glomeromycotina</taxon>
        <taxon>Glomeromycetes</taxon>
        <taxon>Glomerales</taxon>
        <taxon>Glomeraceae</taxon>
        <taxon>Glomus</taxon>
    </lineage>
</organism>
<feature type="region of interest" description="Disordered" evidence="1">
    <location>
        <begin position="138"/>
        <end position="170"/>
    </location>
</feature>
<dbReference type="EMBL" id="QKYT01000083">
    <property type="protein sequence ID" value="RIA94360.1"/>
    <property type="molecule type" value="Genomic_DNA"/>
</dbReference>
<evidence type="ECO:0000256" key="2">
    <source>
        <dbReference type="SAM" id="SignalP"/>
    </source>
</evidence>
<dbReference type="Proteomes" id="UP000265703">
    <property type="component" value="Unassembled WGS sequence"/>
</dbReference>
<gene>
    <name evidence="3" type="ORF">C1645_865298</name>
</gene>
<dbReference type="AlphaFoldDB" id="A0A397T7V1"/>
<comment type="caution">
    <text evidence="3">The sequence shown here is derived from an EMBL/GenBank/DDBJ whole genome shotgun (WGS) entry which is preliminary data.</text>
</comment>
<evidence type="ECO:0000256" key="1">
    <source>
        <dbReference type="SAM" id="MobiDB-lite"/>
    </source>
</evidence>
<proteinExistence type="predicted"/>
<evidence type="ECO:0000313" key="3">
    <source>
        <dbReference type="EMBL" id="RIA94360.1"/>
    </source>
</evidence>
<accession>A0A397T7V1</accession>
<dbReference type="PANTHER" id="PTHR46880">
    <property type="entry name" value="RAS-ASSOCIATING DOMAIN-CONTAINING PROTEIN"/>
    <property type="match status" value="1"/>
</dbReference>
<feature type="signal peptide" evidence="2">
    <location>
        <begin position="1"/>
        <end position="22"/>
    </location>
</feature>
<name>A0A397T7V1_9GLOM</name>
<protein>
    <submittedName>
        <fullName evidence="3">Uncharacterized protein</fullName>
    </submittedName>
</protein>
<evidence type="ECO:0000313" key="4">
    <source>
        <dbReference type="Proteomes" id="UP000265703"/>
    </source>
</evidence>
<sequence length="377" mass="42870">MFTNSKAFTFLILIILAQNTQAQLLQIPPPATDANTKYIFADIRNLKFVPPTINIHQTDYLDIVADNSDESWKTFGFFVNENNVTCDNIGAEFSLDRGNNTDFEDISRYKGDLDINLLSMNLNELCLGMVSQPVFQSASSSSGEKRKESDIIEPPSGTSSTSRKKISNKKYKKERNDWDPRWPLIYPWLVRREDEEGNGFMYCIWCEEGKANNIFMKEYQITNYDEINYQTPATKVLSPPLYSQTLPSISTSSNYATYKNPKAGLKFIKSISYVIEHQVIAEINKSIGWSILLDESNTITIDKYMAILSKHMVGNEPVLRYLGMINLQECDANSIMSDNKIFLSAKGISFQSLYHIGSDRASVMTVRCKASRENVQF</sequence>
<reference evidence="3 4" key="1">
    <citation type="submission" date="2018-06" db="EMBL/GenBank/DDBJ databases">
        <title>Comparative genomics reveals the genomic features of Rhizophagus irregularis, R. cerebriforme, R. diaphanum and Gigaspora rosea, and their symbiotic lifestyle signature.</title>
        <authorList>
            <person name="Morin E."/>
            <person name="San Clemente H."/>
            <person name="Chen E.C.H."/>
            <person name="De La Providencia I."/>
            <person name="Hainaut M."/>
            <person name="Kuo A."/>
            <person name="Kohler A."/>
            <person name="Murat C."/>
            <person name="Tang N."/>
            <person name="Roy S."/>
            <person name="Loubradou J."/>
            <person name="Henrissat B."/>
            <person name="Grigoriev I.V."/>
            <person name="Corradi N."/>
            <person name="Roux C."/>
            <person name="Martin F.M."/>
        </authorList>
    </citation>
    <scope>NUCLEOTIDE SEQUENCE [LARGE SCALE GENOMIC DNA]</scope>
    <source>
        <strain evidence="3 4">DAOM 227022</strain>
    </source>
</reference>
<keyword evidence="2" id="KW-0732">Signal</keyword>
<dbReference type="PANTHER" id="PTHR46880:SF5">
    <property type="entry name" value="DUF4371 DOMAIN-CONTAINING PROTEIN"/>
    <property type="match status" value="1"/>
</dbReference>
<feature type="chain" id="PRO_5017275538" evidence="2">
    <location>
        <begin position="23"/>
        <end position="377"/>
    </location>
</feature>
<dbReference type="OrthoDB" id="2315120at2759"/>